<feature type="transmembrane region" description="Helical" evidence="1">
    <location>
        <begin position="144"/>
        <end position="166"/>
    </location>
</feature>
<dbReference type="EMBL" id="MFBA01000011">
    <property type="protein sequence ID" value="OGD85881.1"/>
    <property type="molecule type" value="Genomic_DNA"/>
</dbReference>
<evidence type="ECO:0000256" key="1">
    <source>
        <dbReference type="SAM" id="Phobius"/>
    </source>
</evidence>
<dbReference type="AlphaFoldDB" id="A0A1F5G1Y3"/>
<protein>
    <submittedName>
        <fullName evidence="2">Uncharacterized protein</fullName>
    </submittedName>
</protein>
<keyword evidence="1" id="KW-0472">Membrane</keyword>
<sequence length="205" mass="22721">MSKDITLVATLDTGGTFSPKDKILLSLTEQSETAKVPSDKRIAEVEKFIIDPRMVSLLKETPKGIRQKEINDASGEGLTELRVNTLGAVGISWIFDKSKLTQNQDLGLYYSYKDLKKFIGKFSLIGIIGIAGLFLNGFEQPGFNIFMLGYLLLPTVLLVILISKLLKIKSIIYSNLVFILLLFVTVPVLGYILFYSLNFIFGATG</sequence>
<feature type="transmembrane region" description="Helical" evidence="1">
    <location>
        <begin position="118"/>
        <end position="138"/>
    </location>
</feature>
<comment type="caution">
    <text evidence="2">The sequence shown here is derived from an EMBL/GenBank/DDBJ whole genome shotgun (WGS) entry which is preliminary data.</text>
</comment>
<proteinExistence type="predicted"/>
<name>A0A1F5G1Y3_9BACT</name>
<accession>A0A1F5G1Y3</accession>
<feature type="transmembrane region" description="Helical" evidence="1">
    <location>
        <begin position="178"/>
        <end position="201"/>
    </location>
</feature>
<gene>
    <name evidence="2" type="ORF">A2696_03425</name>
</gene>
<keyword evidence="1" id="KW-1133">Transmembrane helix</keyword>
<reference evidence="2 3" key="1">
    <citation type="journal article" date="2016" name="Nat. Commun.">
        <title>Thousands of microbial genomes shed light on interconnected biogeochemical processes in an aquifer system.</title>
        <authorList>
            <person name="Anantharaman K."/>
            <person name="Brown C.T."/>
            <person name="Hug L.A."/>
            <person name="Sharon I."/>
            <person name="Castelle C.J."/>
            <person name="Probst A.J."/>
            <person name="Thomas B.C."/>
            <person name="Singh A."/>
            <person name="Wilkins M.J."/>
            <person name="Karaoz U."/>
            <person name="Brodie E.L."/>
            <person name="Williams K.H."/>
            <person name="Hubbard S.S."/>
            <person name="Banfield J.F."/>
        </authorList>
    </citation>
    <scope>NUCLEOTIDE SEQUENCE [LARGE SCALE GENOMIC DNA]</scope>
</reference>
<keyword evidence="1" id="KW-0812">Transmembrane</keyword>
<organism evidence="2 3">
    <name type="scientific">Candidatus Curtissbacteria bacterium RIFCSPHIGHO2_01_FULL_41_13</name>
    <dbReference type="NCBI Taxonomy" id="1797745"/>
    <lineage>
        <taxon>Bacteria</taxon>
        <taxon>Candidatus Curtissiibacteriota</taxon>
    </lineage>
</organism>
<evidence type="ECO:0000313" key="2">
    <source>
        <dbReference type="EMBL" id="OGD85881.1"/>
    </source>
</evidence>
<dbReference type="Proteomes" id="UP000177069">
    <property type="component" value="Unassembled WGS sequence"/>
</dbReference>
<evidence type="ECO:0000313" key="3">
    <source>
        <dbReference type="Proteomes" id="UP000177069"/>
    </source>
</evidence>